<dbReference type="AlphaFoldDB" id="A0A8H5N4M2"/>
<dbReference type="EMBL" id="JAAOAM010000068">
    <property type="protein sequence ID" value="KAF5551633.1"/>
    <property type="molecule type" value="Genomic_DNA"/>
</dbReference>
<feature type="domain" description="FAD/NAD(P)-binding" evidence="4">
    <location>
        <begin position="172"/>
        <end position="303"/>
    </location>
</feature>
<keyword evidence="2" id="KW-0285">Flavoprotein</keyword>
<comment type="similarity">
    <text evidence="1">Belongs to the class-II pyridine nucleotide-disulfide oxidoreductase family.</text>
</comment>
<sequence>MQNIQLLGTLLMSVGQQYGVILESIDKEAEVSMEKNELKRLQFSEVGVGYSTEPTSYNLELNPAEWADLATKAVKAEVYGNGREEECLWGVLNYLEKRQAHWHAVPQHQDCPHQNHQAEEEPFCIKILHKAKESIETPKWKCRELYGPDKPNMPHLVSTHCIEPHFLRNVLDVLIIGTGTAGLSAAMALGRARRSAIVLDVDDHGSRLHETTSQTISNSIQDETIAEIKTKFKTIMFSRATAASVHEKGMVFEVEDVAGRRWKGRKVILAMISRDVRPDIPGYEEAWGKKIFDVSQCLDDGKKETGYSAVLITSDCPSSIEAAVLSAHIARQFSPDITLLTNCLSQVELHPQTIGTKNAGFRIDNRPIRSLESSETSVAVQFADGPESVFGLIAHKPQRFISGRFSEQLDLEMTSEGRIWVENEFQETSIRGVFAVGHSACFLREESAGASAGWLAGVGANLQIAEDDMGMQSTIVPDTR</sequence>
<evidence type="ECO:0000256" key="1">
    <source>
        <dbReference type="ARBA" id="ARBA00009333"/>
    </source>
</evidence>
<dbReference type="GO" id="GO:0016491">
    <property type="term" value="F:oxidoreductase activity"/>
    <property type="evidence" value="ECO:0007669"/>
    <property type="project" value="UniProtKB-KW"/>
</dbReference>
<dbReference type="InterPro" id="IPR023753">
    <property type="entry name" value="FAD/NAD-binding_dom"/>
</dbReference>
<dbReference type="Gene3D" id="3.50.50.60">
    <property type="entry name" value="FAD/NAD(P)-binding domain"/>
    <property type="match status" value="2"/>
</dbReference>
<protein>
    <submittedName>
        <fullName evidence="5">Thioredoxin reductase</fullName>
    </submittedName>
</protein>
<dbReference type="Pfam" id="PF07992">
    <property type="entry name" value="Pyr_redox_2"/>
    <property type="match status" value="1"/>
</dbReference>
<comment type="caution">
    <text evidence="5">The sequence shown here is derived from an EMBL/GenBank/DDBJ whole genome shotgun (WGS) entry which is preliminary data.</text>
</comment>
<reference evidence="5 6" key="1">
    <citation type="submission" date="2020-05" db="EMBL/GenBank/DDBJ databases">
        <title>Identification and distribution of gene clusters putatively required for synthesis of sphingolipid metabolism inhibitors in phylogenetically diverse species of the filamentous fungus Fusarium.</title>
        <authorList>
            <person name="Kim H.-S."/>
            <person name="Busman M."/>
            <person name="Brown D.W."/>
            <person name="Divon H."/>
            <person name="Uhlig S."/>
            <person name="Proctor R.H."/>
        </authorList>
    </citation>
    <scope>NUCLEOTIDE SEQUENCE [LARGE SCALE GENOMIC DNA]</scope>
    <source>
        <strain evidence="5 6">NRRL 53147</strain>
    </source>
</reference>
<dbReference type="PRINTS" id="PR00469">
    <property type="entry name" value="PNDRDTASEII"/>
</dbReference>
<dbReference type="InterPro" id="IPR036188">
    <property type="entry name" value="FAD/NAD-bd_sf"/>
</dbReference>
<evidence type="ECO:0000313" key="6">
    <source>
        <dbReference type="Proteomes" id="UP000522262"/>
    </source>
</evidence>
<dbReference type="SUPFAM" id="SSF51905">
    <property type="entry name" value="FAD/NAD(P)-binding domain"/>
    <property type="match status" value="1"/>
</dbReference>
<evidence type="ECO:0000313" key="5">
    <source>
        <dbReference type="EMBL" id="KAF5551633.1"/>
    </source>
</evidence>
<evidence type="ECO:0000259" key="4">
    <source>
        <dbReference type="Pfam" id="PF07992"/>
    </source>
</evidence>
<keyword evidence="3" id="KW-0560">Oxidoreductase</keyword>
<keyword evidence="6" id="KW-1185">Reference proteome</keyword>
<gene>
    <name evidence="5" type="ORF">FMEXI_3199</name>
</gene>
<proteinExistence type="inferred from homology"/>
<dbReference type="Proteomes" id="UP000522262">
    <property type="component" value="Unassembled WGS sequence"/>
</dbReference>
<name>A0A8H5N4M2_9HYPO</name>
<organism evidence="5 6">
    <name type="scientific">Fusarium mexicanum</name>
    <dbReference type="NCBI Taxonomy" id="751941"/>
    <lineage>
        <taxon>Eukaryota</taxon>
        <taxon>Fungi</taxon>
        <taxon>Dikarya</taxon>
        <taxon>Ascomycota</taxon>
        <taxon>Pezizomycotina</taxon>
        <taxon>Sordariomycetes</taxon>
        <taxon>Hypocreomycetidae</taxon>
        <taxon>Hypocreales</taxon>
        <taxon>Nectriaceae</taxon>
        <taxon>Fusarium</taxon>
        <taxon>Fusarium fujikuroi species complex</taxon>
    </lineage>
</organism>
<dbReference type="InterPro" id="IPR050097">
    <property type="entry name" value="Ferredoxin-NADP_redctase_2"/>
</dbReference>
<evidence type="ECO:0000256" key="3">
    <source>
        <dbReference type="ARBA" id="ARBA00023002"/>
    </source>
</evidence>
<dbReference type="GO" id="GO:0097237">
    <property type="term" value="P:cellular response to toxic substance"/>
    <property type="evidence" value="ECO:0007669"/>
    <property type="project" value="UniProtKB-ARBA"/>
</dbReference>
<dbReference type="PRINTS" id="PR00368">
    <property type="entry name" value="FADPNR"/>
</dbReference>
<evidence type="ECO:0000256" key="2">
    <source>
        <dbReference type="ARBA" id="ARBA00022630"/>
    </source>
</evidence>
<dbReference type="PANTHER" id="PTHR48105">
    <property type="entry name" value="THIOREDOXIN REDUCTASE 1-RELATED-RELATED"/>
    <property type="match status" value="1"/>
</dbReference>
<accession>A0A8H5N4M2</accession>